<keyword evidence="4" id="KW-0472">Membrane</keyword>
<evidence type="ECO:0000256" key="3">
    <source>
        <dbReference type="ARBA" id="ARBA00022989"/>
    </source>
</evidence>
<dbReference type="OrthoDB" id="952521at2"/>
<feature type="signal peptide" evidence="5">
    <location>
        <begin position="1"/>
        <end position="21"/>
    </location>
</feature>
<name>A0A4R3VAT1_ROSSA</name>
<dbReference type="Proteomes" id="UP000295110">
    <property type="component" value="Unassembled WGS sequence"/>
</dbReference>
<feature type="domain" description="NarX-like N-terminal" evidence="6">
    <location>
        <begin position="30"/>
        <end position="107"/>
    </location>
</feature>
<evidence type="ECO:0000259" key="6">
    <source>
        <dbReference type="Pfam" id="PF13675"/>
    </source>
</evidence>
<protein>
    <submittedName>
        <fullName evidence="7">PilJ/NarX-like methyl-accepting chemotaxis transducer</fullName>
    </submittedName>
</protein>
<evidence type="ECO:0000256" key="2">
    <source>
        <dbReference type="ARBA" id="ARBA00022692"/>
    </source>
</evidence>
<keyword evidence="5" id="KW-0732">Signal</keyword>
<proteinExistence type="predicted"/>
<evidence type="ECO:0000256" key="5">
    <source>
        <dbReference type="SAM" id="SignalP"/>
    </source>
</evidence>
<evidence type="ECO:0000313" key="8">
    <source>
        <dbReference type="Proteomes" id="UP000295110"/>
    </source>
</evidence>
<gene>
    <name evidence="7" type="ORF">EV671_100667</name>
</gene>
<dbReference type="RefSeq" id="WP_132570598.1">
    <property type="nucleotide sequence ID" value="NZ_CBCSGL010000003.1"/>
</dbReference>
<keyword evidence="8" id="KW-1185">Reference proteome</keyword>
<accession>A0A4R3VAT1</accession>
<comment type="caution">
    <text evidence="7">The sequence shown here is derived from an EMBL/GenBank/DDBJ whole genome shotgun (WGS) entry which is preliminary data.</text>
</comment>
<dbReference type="GO" id="GO:0016020">
    <property type="term" value="C:membrane"/>
    <property type="evidence" value="ECO:0007669"/>
    <property type="project" value="UniProtKB-SubCell"/>
</dbReference>
<evidence type="ECO:0000313" key="7">
    <source>
        <dbReference type="EMBL" id="TCV01141.1"/>
    </source>
</evidence>
<dbReference type="EMBL" id="SMBU01000006">
    <property type="protein sequence ID" value="TCV01141.1"/>
    <property type="molecule type" value="Genomic_DNA"/>
</dbReference>
<sequence>MLNRRQTLLGSLACASLPALAQGDRISQLGEAIDMAGAQRMLSQRMGKAWLGQLRPELAERARTVLQASESRFEHQLRELLAYAPTAEIVGSYKAMLHRFDDYRALLQRAPSRERVDELLQCSGEMLSIAQMATGQLQERSRETSARLVNLSGRQRMLSQRLALYFLAGQQGARPELVATETSRARTEFEVALETLSAAAEAAPAIRANLDLARNQWVFLQAALAGESQGPQAANDVFVASENLLAVMETVTGQFARKVG</sequence>
<evidence type="ECO:0000256" key="1">
    <source>
        <dbReference type="ARBA" id="ARBA00004141"/>
    </source>
</evidence>
<feature type="chain" id="PRO_5020409741" evidence="5">
    <location>
        <begin position="22"/>
        <end position="260"/>
    </location>
</feature>
<dbReference type="InterPro" id="IPR029095">
    <property type="entry name" value="NarX-like_N"/>
</dbReference>
<keyword evidence="2" id="KW-0812">Transmembrane</keyword>
<keyword evidence="3" id="KW-1133">Transmembrane helix</keyword>
<feature type="domain" description="NarX-like N-terminal" evidence="6">
    <location>
        <begin position="141"/>
        <end position="229"/>
    </location>
</feature>
<evidence type="ECO:0000256" key="4">
    <source>
        <dbReference type="ARBA" id="ARBA00023136"/>
    </source>
</evidence>
<organism evidence="7 8">
    <name type="scientific">Roseateles saccharophilus</name>
    <name type="common">Pseudomonas saccharophila</name>
    <dbReference type="NCBI Taxonomy" id="304"/>
    <lineage>
        <taxon>Bacteria</taxon>
        <taxon>Pseudomonadati</taxon>
        <taxon>Pseudomonadota</taxon>
        <taxon>Betaproteobacteria</taxon>
        <taxon>Burkholderiales</taxon>
        <taxon>Sphaerotilaceae</taxon>
        <taxon>Roseateles</taxon>
    </lineage>
</organism>
<comment type="subcellular location">
    <subcellularLocation>
        <location evidence="1">Membrane</location>
        <topology evidence="1">Multi-pass membrane protein</topology>
    </subcellularLocation>
</comment>
<dbReference type="AlphaFoldDB" id="A0A4R3VAT1"/>
<reference evidence="7 8" key="1">
    <citation type="submission" date="2019-03" db="EMBL/GenBank/DDBJ databases">
        <title>Genomic Encyclopedia of Type Strains, Phase IV (KMG-IV): sequencing the most valuable type-strain genomes for metagenomic binning, comparative biology and taxonomic classification.</title>
        <authorList>
            <person name="Goeker M."/>
        </authorList>
    </citation>
    <scope>NUCLEOTIDE SEQUENCE [LARGE SCALE GENOMIC DNA]</scope>
    <source>
        <strain evidence="7 8">DSM 654</strain>
    </source>
</reference>
<dbReference type="Pfam" id="PF13675">
    <property type="entry name" value="PilJ"/>
    <property type="match status" value="2"/>
</dbReference>